<accession>Q5H6V0</accession>
<protein>
    <submittedName>
        <fullName evidence="2">HrpF protein</fullName>
    </submittedName>
</protein>
<sequence length="854" mass="92018">MRFFRQNSSSARVHVAQMGNIRLHRMGGSVRPYKYKLIRRCSANSVIREAAYMSLNMLSTGSNPSQLLGTSSNESSSSELFGSDSSNDGSDLPSTMDTIFQQIYLLLAALQANTQTSASGDTPANTASGDADTQMSASDWQATQPIEKRTSWPSLGYDFDPKNIKGKDAPPALEGSTVTWNDGTLTKSELQIVSTLNAHKDQMPIEYKNLDDKINDPSTPPDLKAALQGLKQDPRLFFAIGSQGDGKCGGKVSAQDLWDFSDSHPQVKDLGGKNDEFNPKDIKGSNPPQAAEGSTVTWNDGQLNQSELEIVSVLDRHKDQVDSLSFDQLDAKINDPSTQPDLKKALKGLQKDPRLFFAIGSQKDGKCGGKIKAQDLTDFSYYHPQIAEYNDKKAKSYTQNYIASDSPDKTKASVMTKSDALREMYRYSDYLPGNLSEDEFAKIVDGDSKTGKCPPQLIAAAQYFRDHPDEWKEFSGDAGTMSTPDFLQKSTSEMHLTADEQKTLDTINSHQDAFYGDGKELTRDKLDAISKDNKADPAVKEAATQLASDPLLFGLLNNSITGYKKPHHFFGGGHVVDSGKISQNDFRQFYDHMSAANKTVNTPATHEASSPDQQKAVADMLMGKDDPPAIKKPKKDVGTFQQGLHEFLKWDSKILDWMSVGLSALNGIPVIGEIADAAAIALESEAQAAQVVDTAIQGGDMSLALKLAGINMAGAVVGAVGGPTARIGAKGAAKGVAEVAAKEAAEGAAKGTAKGAAKGAGKTAAERPSAAAFAKGYVAGSTISKSTEILKKPVMAGLHYEEYQLDKQKDGEIHQKLDNAGGAPVGRQIIPTGIADNFEGDVRQNLRNVRIRRR</sequence>
<feature type="compositionally biased region" description="Basic and acidic residues" evidence="1">
    <location>
        <begin position="270"/>
        <end position="283"/>
    </location>
</feature>
<reference evidence="2 3" key="1">
    <citation type="journal article" date="2005" name="Nucleic Acids Res.">
        <title>The genome sequence of Xanthomonas oryzae pathovar oryzae KACC10331, the bacterial blight pathogen of rice.</title>
        <authorList>
            <person name="Lee B.M."/>
            <person name="Park Y.J."/>
            <person name="Park D.S."/>
            <person name="Kang H.W."/>
            <person name="Kim J.G."/>
            <person name="Song E.S."/>
            <person name="Park I.C."/>
            <person name="Yoon U.H."/>
            <person name="Hahn J.H."/>
            <person name="Koo B.S."/>
            <person name="Lee G.B."/>
            <person name="Kim H."/>
            <person name="Park H.S."/>
            <person name="Yoon K.O."/>
            <person name="Kim J.H."/>
            <person name="Jung C.H."/>
            <person name="Koh N.H."/>
            <person name="Seo J.S."/>
            <person name="Go S.J."/>
        </authorList>
    </citation>
    <scope>NUCLEOTIDE SEQUENCE [LARGE SCALE GENOMIC DNA]</scope>
    <source>
        <strain evidence="3">KACC10331 / KXO85</strain>
    </source>
</reference>
<proteinExistence type="predicted"/>
<evidence type="ECO:0000313" key="3">
    <source>
        <dbReference type="Proteomes" id="UP000006735"/>
    </source>
</evidence>
<dbReference type="InterPro" id="IPR008718">
    <property type="entry name" value="NolX"/>
</dbReference>
<gene>
    <name evidence="2" type="primary">hrpF</name>
    <name evidence="2" type="ordered locus">XOO0066</name>
</gene>
<organism evidence="2 3">
    <name type="scientific">Xanthomonas oryzae pv. oryzae (strain KACC10331 / KXO85)</name>
    <dbReference type="NCBI Taxonomy" id="291331"/>
    <lineage>
        <taxon>Bacteria</taxon>
        <taxon>Pseudomonadati</taxon>
        <taxon>Pseudomonadota</taxon>
        <taxon>Gammaproteobacteria</taxon>
        <taxon>Lysobacterales</taxon>
        <taxon>Lysobacteraceae</taxon>
        <taxon>Xanthomonas</taxon>
    </lineage>
</organism>
<feature type="region of interest" description="Disordered" evidence="1">
    <location>
        <begin position="64"/>
        <end position="93"/>
    </location>
</feature>
<keyword evidence="3" id="KW-1185">Reference proteome</keyword>
<evidence type="ECO:0000313" key="2">
    <source>
        <dbReference type="EMBL" id="AAW73320.1"/>
    </source>
</evidence>
<feature type="region of interest" description="Disordered" evidence="1">
    <location>
        <begin position="270"/>
        <end position="294"/>
    </location>
</feature>
<feature type="compositionally biased region" description="Low complexity" evidence="1">
    <location>
        <begin position="68"/>
        <end position="88"/>
    </location>
</feature>
<feature type="region of interest" description="Disordered" evidence="1">
    <location>
        <begin position="116"/>
        <end position="154"/>
    </location>
</feature>
<dbReference type="Pfam" id="PF05819">
    <property type="entry name" value="NolX"/>
    <property type="match status" value="2"/>
</dbReference>
<dbReference type="AlphaFoldDB" id="Q5H6V0"/>
<dbReference type="HOGENOM" id="CLU_334320_0_0_6"/>
<dbReference type="EMBL" id="AE013598">
    <property type="protein sequence ID" value="AAW73320.1"/>
    <property type="molecule type" value="Genomic_DNA"/>
</dbReference>
<dbReference type="STRING" id="291331.XOO0066"/>
<feature type="compositionally biased region" description="Polar residues" evidence="1">
    <location>
        <begin position="120"/>
        <end position="144"/>
    </location>
</feature>
<evidence type="ECO:0000256" key="1">
    <source>
        <dbReference type="SAM" id="MobiDB-lite"/>
    </source>
</evidence>
<dbReference type="Proteomes" id="UP000006735">
    <property type="component" value="Chromosome"/>
</dbReference>
<name>Q5H6V0_XANOR</name>
<dbReference type="KEGG" id="xoo:XOO0066"/>